<name>A0AAV8XG81_9CUCU</name>
<sequence>MAWKYLCRDTFPPRKHEVVTNRDPIASAGVWQTSDLSMELFGLKFEIAFLPSESEHLDFLDIWGSVKLMNKWQPSDSKWERSKMKMKKYMQQIINYIRVNDLVEPLKILASDRESAGNMSNSIYRDILFLACKALGRSLIDINAFDKEYTNAYSRISAICVLFELETKCDLRTLDWATTFRGASPLALCSGQTTQTAPFSTNFTSESMFGWPTSQFWQKEYHNTDSVSHKLLEKINRYGIGDRLHTCHFHYGATVWDLMIMFIP</sequence>
<organism evidence="1 2">
    <name type="scientific">Aromia moschata</name>
    <dbReference type="NCBI Taxonomy" id="1265417"/>
    <lineage>
        <taxon>Eukaryota</taxon>
        <taxon>Metazoa</taxon>
        <taxon>Ecdysozoa</taxon>
        <taxon>Arthropoda</taxon>
        <taxon>Hexapoda</taxon>
        <taxon>Insecta</taxon>
        <taxon>Pterygota</taxon>
        <taxon>Neoptera</taxon>
        <taxon>Endopterygota</taxon>
        <taxon>Coleoptera</taxon>
        <taxon>Polyphaga</taxon>
        <taxon>Cucujiformia</taxon>
        <taxon>Chrysomeloidea</taxon>
        <taxon>Cerambycidae</taxon>
        <taxon>Cerambycinae</taxon>
        <taxon>Callichromatini</taxon>
        <taxon>Aromia</taxon>
    </lineage>
</organism>
<proteinExistence type="predicted"/>
<protein>
    <submittedName>
        <fullName evidence="1">Uncharacterized protein</fullName>
    </submittedName>
</protein>
<keyword evidence="2" id="KW-1185">Reference proteome</keyword>
<reference evidence="1" key="1">
    <citation type="journal article" date="2023" name="Insect Mol. Biol.">
        <title>Genome sequencing provides insights into the evolution of gene families encoding plant cell wall-degrading enzymes in longhorned beetles.</title>
        <authorList>
            <person name="Shin N.R."/>
            <person name="Okamura Y."/>
            <person name="Kirsch R."/>
            <person name="Pauchet Y."/>
        </authorList>
    </citation>
    <scope>NUCLEOTIDE SEQUENCE</scope>
    <source>
        <strain evidence="1">AMC_N1</strain>
    </source>
</reference>
<dbReference type="AlphaFoldDB" id="A0AAV8XG81"/>
<dbReference type="EMBL" id="JAPWTK010000630">
    <property type="protein sequence ID" value="KAJ8937663.1"/>
    <property type="molecule type" value="Genomic_DNA"/>
</dbReference>
<accession>A0AAV8XG81</accession>
<gene>
    <name evidence="1" type="ORF">NQ318_011347</name>
</gene>
<evidence type="ECO:0000313" key="2">
    <source>
        <dbReference type="Proteomes" id="UP001162162"/>
    </source>
</evidence>
<comment type="caution">
    <text evidence="1">The sequence shown here is derived from an EMBL/GenBank/DDBJ whole genome shotgun (WGS) entry which is preliminary data.</text>
</comment>
<evidence type="ECO:0000313" key="1">
    <source>
        <dbReference type="EMBL" id="KAJ8937663.1"/>
    </source>
</evidence>
<dbReference type="Proteomes" id="UP001162162">
    <property type="component" value="Unassembled WGS sequence"/>
</dbReference>